<reference evidence="2" key="1">
    <citation type="journal article" date="2015" name="Nat. Genet.">
        <title>The genome and transcriptome of the zoonotic hookworm Ancylostoma ceylanicum identify infection-specific gene families.</title>
        <authorList>
            <person name="Schwarz E.M."/>
            <person name="Hu Y."/>
            <person name="Antoshechkin I."/>
            <person name="Miller M.M."/>
            <person name="Sternberg P.W."/>
            <person name="Aroian R.V."/>
        </authorList>
    </citation>
    <scope>NUCLEOTIDE SEQUENCE</scope>
    <source>
        <strain evidence="2">HY135</strain>
    </source>
</reference>
<keyword evidence="2" id="KW-1185">Reference proteome</keyword>
<gene>
    <name evidence="1" type="primary">Acey_s0117.g699</name>
    <name evidence="1" type="synonym">Acey-T05A7.1</name>
    <name evidence="1" type="ORF">Y032_0117g699</name>
</gene>
<protein>
    <submittedName>
        <fullName evidence="1">Uncharacterized protein</fullName>
    </submittedName>
</protein>
<evidence type="ECO:0000313" key="1">
    <source>
        <dbReference type="EMBL" id="EYC00257.1"/>
    </source>
</evidence>
<accession>A0A016TC52</accession>
<sequence>MRSRCPHGALKAAPTEILIFGVSRSPCGRLPENHNGNSSTEKSGLSVKGTVLRDDSSSKMDKFVDRNVTYPAFLAVICRLACGSEPSRGSHCRIPQCRSKLWIVEGVKIRNFACVSRSLPVAEHGKNVEEAGMHKWGITVLLSLIHSATSQCLDGVHNVITVDSYGSAKLPVRVRNITILVYDIHYRPSCHNGQVNVLLPGYFHIISGEVEVPKDYDLFSNNLVRATVRLGNTKICEEGDSGMIIVPNKLCHFDVKTVIPPEICRVLQKKGTHTLAELQEKLNFNSTLELPPSPSFLGITLLDLLKGEYYIKISLEVEHEKIMEFAMPSGFKALKMGLQDDDD</sequence>
<dbReference type="OrthoDB" id="5815293at2759"/>
<evidence type="ECO:0000313" key="2">
    <source>
        <dbReference type="Proteomes" id="UP000024635"/>
    </source>
</evidence>
<dbReference type="STRING" id="53326.A0A016TC52"/>
<comment type="caution">
    <text evidence="1">The sequence shown here is derived from an EMBL/GenBank/DDBJ whole genome shotgun (WGS) entry which is preliminary data.</text>
</comment>
<dbReference type="EMBL" id="JARK01001453">
    <property type="protein sequence ID" value="EYC00257.1"/>
    <property type="molecule type" value="Genomic_DNA"/>
</dbReference>
<dbReference type="Proteomes" id="UP000024635">
    <property type="component" value="Unassembled WGS sequence"/>
</dbReference>
<organism evidence="1 2">
    <name type="scientific">Ancylostoma ceylanicum</name>
    <dbReference type="NCBI Taxonomy" id="53326"/>
    <lineage>
        <taxon>Eukaryota</taxon>
        <taxon>Metazoa</taxon>
        <taxon>Ecdysozoa</taxon>
        <taxon>Nematoda</taxon>
        <taxon>Chromadorea</taxon>
        <taxon>Rhabditida</taxon>
        <taxon>Rhabditina</taxon>
        <taxon>Rhabditomorpha</taxon>
        <taxon>Strongyloidea</taxon>
        <taxon>Ancylostomatidae</taxon>
        <taxon>Ancylostomatinae</taxon>
        <taxon>Ancylostoma</taxon>
    </lineage>
</organism>
<dbReference type="AlphaFoldDB" id="A0A016TC52"/>
<name>A0A016TC52_9BILA</name>
<proteinExistence type="predicted"/>